<organism evidence="5 6">
    <name type="scientific">Atopococcus tabaci</name>
    <dbReference type="NCBI Taxonomy" id="269774"/>
    <lineage>
        <taxon>Bacteria</taxon>
        <taxon>Bacillati</taxon>
        <taxon>Bacillota</taxon>
        <taxon>Bacilli</taxon>
        <taxon>Lactobacillales</taxon>
        <taxon>Carnobacteriaceae</taxon>
        <taxon>Atopococcus</taxon>
    </lineage>
</organism>
<dbReference type="PRINTS" id="PR01346">
    <property type="entry name" value="HELNAPAPROT"/>
</dbReference>
<dbReference type="AlphaFoldDB" id="A0AA43ZSB4"/>
<dbReference type="InterPro" id="IPR009078">
    <property type="entry name" value="Ferritin-like_SF"/>
</dbReference>
<keyword evidence="3" id="KW-0175">Coiled coil</keyword>
<feature type="domain" description="Ferritin/DPS" evidence="4">
    <location>
        <begin position="7"/>
        <end position="145"/>
    </location>
</feature>
<evidence type="ECO:0000256" key="1">
    <source>
        <dbReference type="ARBA" id="ARBA00009497"/>
    </source>
</evidence>
<proteinExistence type="inferred from homology"/>
<sequence length="146" mass="17039">MSKLFDVLNQVVATQNVLYIRLHQFHFYVKGPHFFTLHEKWEEMYDEVTADMDEVAERIIQLKGEPVATLQESLDQSVIKENEADKNLSDREMVEATLEGLKAYRDLAIEAREAAEAEEDEVTVDIFVDLQSRIDLNIWFFEAWLA</sequence>
<dbReference type="EMBL" id="JAUNQW010000018">
    <property type="protein sequence ID" value="MDO5457621.1"/>
    <property type="molecule type" value="Genomic_DNA"/>
</dbReference>
<comment type="caution">
    <text evidence="5">The sequence shown here is derived from an EMBL/GenBank/DDBJ whole genome shotgun (WGS) entry which is preliminary data.</text>
</comment>
<dbReference type="GO" id="GO:0008199">
    <property type="term" value="F:ferric iron binding"/>
    <property type="evidence" value="ECO:0007669"/>
    <property type="project" value="InterPro"/>
</dbReference>
<dbReference type="CDD" id="cd01043">
    <property type="entry name" value="DPS"/>
    <property type="match status" value="1"/>
</dbReference>
<evidence type="ECO:0000256" key="3">
    <source>
        <dbReference type="SAM" id="Coils"/>
    </source>
</evidence>
<gene>
    <name evidence="5" type="ORF">Q4F26_04670</name>
</gene>
<protein>
    <submittedName>
        <fullName evidence="5">DNA starvation/stationary phase protection protein</fullName>
    </submittedName>
</protein>
<dbReference type="Gene3D" id="1.20.1260.10">
    <property type="match status" value="1"/>
</dbReference>
<comment type="similarity">
    <text evidence="1 2">Belongs to the Dps family.</text>
</comment>
<dbReference type="SUPFAM" id="SSF47240">
    <property type="entry name" value="Ferritin-like"/>
    <property type="match status" value="1"/>
</dbReference>
<feature type="coiled-coil region" evidence="3">
    <location>
        <begin position="38"/>
        <end position="65"/>
    </location>
</feature>
<evidence type="ECO:0000256" key="2">
    <source>
        <dbReference type="RuleBase" id="RU003875"/>
    </source>
</evidence>
<dbReference type="PANTHER" id="PTHR42932">
    <property type="entry name" value="GENERAL STRESS PROTEIN 20U"/>
    <property type="match status" value="1"/>
</dbReference>
<reference evidence="5" key="1">
    <citation type="submission" date="2023-07" db="EMBL/GenBank/DDBJ databases">
        <title>Between Cages and Wild: Unraveling the Impact of Captivity on Animal Microbiomes and Antimicrobial Resistance.</title>
        <authorList>
            <person name="Schmartz G.P."/>
            <person name="Rehner J."/>
            <person name="Schuff M.J."/>
            <person name="Becker S.L."/>
            <person name="Kravczyk M."/>
            <person name="Gurevich A."/>
            <person name="Francke R."/>
            <person name="Mueller R."/>
            <person name="Keller V."/>
            <person name="Keller A."/>
        </authorList>
    </citation>
    <scope>NUCLEOTIDE SEQUENCE</scope>
    <source>
        <strain evidence="5">S39M_St_73</strain>
    </source>
</reference>
<keyword evidence="6" id="KW-1185">Reference proteome</keyword>
<evidence type="ECO:0000259" key="4">
    <source>
        <dbReference type="Pfam" id="PF00210"/>
    </source>
</evidence>
<dbReference type="PROSITE" id="PS00818">
    <property type="entry name" value="DPS_1"/>
    <property type="match status" value="1"/>
</dbReference>
<dbReference type="PANTHER" id="PTHR42932:SF1">
    <property type="entry name" value="GENERAL STRESS PROTEIN 20U"/>
    <property type="match status" value="1"/>
</dbReference>
<dbReference type="Proteomes" id="UP001171751">
    <property type="component" value="Unassembled WGS sequence"/>
</dbReference>
<evidence type="ECO:0000313" key="6">
    <source>
        <dbReference type="Proteomes" id="UP001171751"/>
    </source>
</evidence>
<name>A0AA43ZSB4_9LACT</name>
<dbReference type="Pfam" id="PF00210">
    <property type="entry name" value="Ferritin"/>
    <property type="match status" value="1"/>
</dbReference>
<dbReference type="PIRSF" id="PIRSF005900">
    <property type="entry name" value="Dps"/>
    <property type="match status" value="1"/>
</dbReference>
<dbReference type="GO" id="GO:0016722">
    <property type="term" value="F:oxidoreductase activity, acting on metal ions"/>
    <property type="evidence" value="ECO:0007669"/>
    <property type="project" value="InterPro"/>
</dbReference>
<dbReference type="InterPro" id="IPR008331">
    <property type="entry name" value="Ferritin_DPS_dom"/>
</dbReference>
<dbReference type="InterPro" id="IPR012347">
    <property type="entry name" value="Ferritin-like"/>
</dbReference>
<accession>A0AA43ZSB4</accession>
<dbReference type="InterPro" id="IPR023188">
    <property type="entry name" value="DPS_DNA-bd_CS"/>
</dbReference>
<evidence type="ECO:0000313" key="5">
    <source>
        <dbReference type="EMBL" id="MDO5457621.1"/>
    </source>
</evidence>
<dbReference type="InterPro" id="IPR002177">
    <property type="entry name" value="DPS_DNA-bd"/>
</dbReference>